<dbReference type="SUPFAM" id="SSF81383">
    <property type="entry name" value="F-box domain"/>
    <property type="match status" value="1"/>
</dbReference>
<evidence type="ECO:0000256" key="1">
    <source>
        <dbReference type="SAM" id="MobiDB-lite"/>
    </source>
</evidence>
<protein>
    <submittedName>
        <fullName evidence="2">Uncharacterized protein</fullName>
    </submittedName>
</protein>
<feature type="compositionally biased region" description="Polar residues" evidence="1">
    <location>
        <begin position="146"/>
        <end position="169"/>
    </location>
</feature>
<dbReference type="Proteomes" id="UP001054889">
    <property type="component" value="Unassembled WGS sequence"/>
</dbReference>
<dbReference type="InterPro" id="IPR053197">
    <property type="entry name" value="F-box_SCFL_complex_component"/>
</dbReference>
<reference evidence="2" key="1">
    <citation type="journal article" date="2018" name="DNA Res.">
        <title>Multiple hybrid de novo genome assembly of finger millet, an orphan allotetraploid crop.</title>
        <authorList>
            <person name="Hatakeyama M."/>
            <person name="Aluri S."/>
            <person name="Balachadran M.T."/>
            <person name="Sivarajan S.R."/>
            <person name="Patrignani A."/>
            <person name="Gruter S."/>
            <person name="Poveda L."/>
            <person name="Shimizu-Inatsugi R."/>
            <person name="Baeten J."/>
            <person name="Francoijs K.J."/>
            <person name="Nataraja K.N."/>
            <person name="Reddy Y.A.N."/>
            <person name="Phadnis S."/>
            <person name="Ravikumar R.L."/>
            <person name="Schlapbach R."/>
            <person name="Sreeman S.M."/>
            <person name="Shimizu K.K."/>
        </authorList>
    </citation>
    <scope>NUCLEOTIDE SEQUENCE</scope>
</reference>
<organism evidence="2 3">
    <name type="scientific">Eleusine coracana subsp. coracana</name>
    <dbReference type="NCBI Taxonomy" id="191504"/>
    <lineage>
        <taxon>Eukaryota</taxon>
        <taxon>Viridiplantae</taxon>
        <taxon>Streptophyta</taxon>
        <taxon>Embryophyta</taxon>
        <taxon>Tracheophyta</taxon>
        <taxon>Spermatophyta</taxon>
        <taxon>Magnoliopsida</taxon>
        <taxon>Liliopsida</taxon>
        <taxon>Poales</taxon>
        <taxon>Poaceae</taxon>
        <taxon>PACMAD clade</taxon>
        <taxon>Chloridoideae</taxon>
        <taxon>Cynodonteae</taxon>
        <taxon>Eleusininae</taxon>
        <taxon>Eleusine</taxon>
    </lineage>
</organism>
<accession>A0AAV5F029</accession>
<name>A0AAV5F029_ELECO</name>
<dbReference type="PANTHER" id="PTHR34223:SF107">
    <property type="entry name" value="F-BOX DOMAIN-CONTAINING PROTEIN"/>
    <property type="match status" value="1"/>
</dbReference>
<evidence type="ECO:0000313" key="3">
    <source>
        <dbReference type="Proteomes" id="UP001054889"/>
    </source>
</evidence>
<keyword evidence="3" id="KW-1185">Reference proteome</keyword>
<dbReference type="InterPro" id="IPR036047">
    <property type="entry name" value="F-box-like_dom_sf"/>
</dbReference>
<sequence length="169" mass="18386">MGAAPLVPEVGGDDEGIDVLSDGVLAHIPGFLPAEEAVRTSVLARRWRDLWKSATVLHIVATDGQFLETVEKSLDFVARLITHREGSSLDTCNLEVGHFSVLCGICHNEDVTRCLSTWFQDRDRRQSGLAQSIRAVDSCAVHSEETQSNGSPSVKQLWLVSSSPNETTA</sequence>
<comment type="caution">
    <text evidence="2">The sequence shown here is derived from an EMBL/GenBank/DDBJ whole genome shotgun (WGS) entry which is preliminary data.</text>
</comment>
<feature type="region of interest" description="Disordered" evidence="1">
    <location>
        <begin position="144"/>
        <end position="169"/>
    </location>
</feature>
<reference evidence="2" key="2">
    <citation type="submission" date="2021-12" db="EMBL/GenBank/DDBJ databases">
        <title>Resequencing data analysis of finger millet.</title>
        <authorList>
            <person name="Hatakeyama M."/>
            <person name="Aluri S."/>
            <person name="Balachadran M.T."/>
            <person name="Sivarajan S.R."/>
            <person name="Poveda L."/>
            <person name="Shimizu-Inatsugi R."/>
            <person name="Schlapbach R."/>
            <person name="Sreeman S.M."/>
            <person name="Shimizu K.K."/>
        </authorList>
    </citation>
    <scope>NUCLEOTIDE SEQUENCE</scope>
</reference>
<proteinExistence type="predicted"/>
<evidence type="ECO:0000313" key="2">
    <source>
        <dbReference type="EMBL" id="GJN28182.1"/>
    </source>
</evidence>
<gene>
    <name evidence="2" type="primary">gb16277</name>
    <name evidence="2" type="ORF">PR202_gb16277</name>
</gene>
<dbReference type="AlphaFoldDB" id="A0AAV5F029"/>
<dbReference type="PANTHER" id="PTHR34223">
    <property type="entry name" value="OS11G0201299 PROTEIN"/>
    <property type="match status" value="1"/>
</dbReference>
<dbReference type="EMBL" id="BQKI01000080">
    <property type="protein sequence ID" value="GJN28182.1"/>
    <property type="molecule type" value="Genomic_DNA"/>
</dbReference>